<dbReference type="EMBL" id="SUTG01000085">
    <property type="protein sequence ID" value="MBE6513382.1"/>
    <property type="molecule type" value="Genomic_DNA"/>
</dbReference>
<evidence type="ECO:0000313" key="2">
    <source>
        <dbReference type="Proteomes" id="UP000732619"/>
    </source>
</evidence>
<proteinExistence type="predicted"/>
<sequence length="65" mass="7704">MNKKKIFGYVENERNTFMEDVKSKLIEREHMKASKSKIIELALMELENNNDFLSIEDKLLSNELI</sequence>
<reference evidence="1" key="1">
    <citation type="submission" date="2019-04" db="EMBL/GenBank/DDBJ databases">
        <title>Evolution of Biomass-Degrading Anaerobic Consortia Revealed by Metagenomics.</title>
        <authorList>
            <person name="Peng X."/>
        </authorList>
    </citation>
    <scope>NUCLEOTIDE SEQUENCE</scope>
    <source>
        <strain evidence="1">SIG14</strain>
    </source>
</reference>
<protein>
    <submittedName>
        <fullName evidence="1">Uncharacterized protein</fullName>
    </submittedName>
</protein>
<dbReference type="Proteomes" id="UP000732619">
    <property type="component" value="Unassembled WGS sequence"/>
</dbReference>
<organism evidence="1 2">
    <name type="scientific">Methanobrevibacter olleyae</name>
    <dbReference type="NCBI Taxonomy" id="294671"/>
    <lineage>
        <taxon>Archaea</taxon>
        <taxon>Methanobacteriati</taxon>
        <taxon>Methanobacteriota</taxon>
        <taxon>Methanomada group</taxon>
        <taxon>Methanobacteria</taxon>
        <taxon>Methanobacteriales</taxon>
        <taxon>Methanobacteriaceae</taxon>
        <taxon>Methanobrevibacter</taxon>
    </lineage>
</organism>
<comment type="caution">
    <text evidence="1">The sequence shown here is derived from an EMBL/GenBank/DDBJ whole genome shotgun (WGS) entry which is preliminary data.</text>
</comment>
<dbReference type="AlphaFoldDB" id="A0A8T3VPY9"/>
<gene>
    <name evidence="1" type="ORF">E7Z75_09650</name>
</gene>
<evidence type="ECO:0000313" key="1">
    <source>
        <dbReference type="EMBL" id="MBE6513382.1"/>
    </source>
</evidence>
<accession>A0A8T3VPY9</accession>
<name>A0A8T3VPY9_METOL</name>